<evidence type="ECO:0000256" key="1">
    <source>
        <dbReference type="SAM" id="MobiDB-lite"/>
    </source>
</evidence>
<dbReference type="PANTHER" id="PTHR16019">
    <property type="entry name" value="SYNAPSE-ASSOCIATED PROTEIN"/>
    <property type="match status" value="1"/>
</dbReference>
<dbReference type="PROSITE" id="PS50858">
    <property type="entry name" value="BSD"/>
    <property type="match status" value="1"/>
</dbReference>
<feature type="region of interest" description="Disordered" evidence="1">
    <location>
        <begin position="295"/>
        <end position="422"/>
    </location>
</feature>
<feature type="region of interest" description="Disordered" evidence="1">
    <location>
        <begin position="1"/>
        <end position="35"/>
    </location>
</feature>
<accession>A0ABR3QXR6</accession>
<comment type="caution">
    <text evidence="3">The sequence shown here is derived from an EMBL/GenBank/DDBJ whole genome shotgun (WGS) entry which is preliminary data.</text>
</comment>
<evidence type="ECO:0000259" key="2">
    <source>
        <dbReference type="PROSITE" id="PS50858"/>
    </source>
</evidence>
<dbReference type="SMART" id="SM00751">
    <property type="entry name" value="BSD"/>
    <property type="match status" value="1"/>
</dbReference>
<dbReference type="Proteomes" id="UP001521222">
    <property type="component" value="Unassembled WGS sequence"/>
</dbReference>
<dbReference type="SUPFAM" id="SSF140383">
    <property type="entry name" value="BSD domain-like"/>
    <property type="match status" value="1"/>
</dbReference>
<evidence type="ECO:0000313" key="4">
    <source>
        <dbReference type="Proteomes" id="UP001521222"/>
    </source>
</evidence>
<sequence length="422" mass="46654">MDSAYDHIQEESYPQDEPKKQTGESSSSAQSSNFNTEVQEAYKAISSSPWAARLGGFWQTAKKQAQATVGVTNLISHARNLSVQANDAAASTAKNIANDLPTSKDVEKEDMTPHPDRPESLTADIVKEAEGILSLFRSNASKRLKELQKAEDAADEALLKFGSNIRNFLSDAVSIAPPASGSQAEKDGTVLFESKDSSGKKVVHATRFDAQLHVIHSTLDSFLKDPASPQWEAWKKEFDADKKTDAIAKHLEKHEELRNAMEKVVPEKVDYKTFWCRYYFLRHVIESEEQRRREMLKASTPADEEEVDWSSDSDADDEEPATTKQPTTTSKPTEGPKSTSTPDLAKSQTTIKPADAETDTLKPAQPRRSNDEKSVADSDASYDLVSGTTSRAPSRAPGSPKTKADQKKVVEEEEESEDDDWE</sequence>
<gene>
    <name evidence="3" type="ORF">SLS59_007698</name>
</gene>
<dbReference type="Gene3D" id="1.10.3970.10">
    <property type="entry name" value="BSD domain"/>
    <property type="match status" value="1"/>
</dbReference>
<dbReference type="PANTHER" id="PTHR16019:SF5">
    <property type="entry name" value="BSD DOMAIN-CONTAINING PROTEIN 1"/>
    <property type="match status" value="1"/>
</dbReference>
<protein>
    <recommendedName>
        <fullName evidence="2">BSD domain-containing protein</fullName>
    </recommendedName>
</protein>
<feature type="compositionally biased region" description="Low complexity" evidence="1">
    <location>
        <begin position="322"/>
        <end position="333"/>
    </location>
</feature>
<feature type="compositionally biased region" description="Basic and acidic residues" evidence="1">
    <location>
        <begin position="1"/>
        <end position="22"/>
    </location>
</feature>
<organism evidence="3 4">
    <name type="scientific">Nothophoma quercina</name>
    <dbReference type="NCBI Taxonomy" id="749835"/>
    <lineage>
        <taxon>Eukaryota</taxon>
        <taxon>Fungi</taxon>
        <taxon>Dikarya</taxon>
        <taxon>Ascomycota</taxon>
        <taxon>Pezizomycotina</taxon>
        <taxon>Dothideomycetes</taxon>
        <taxon>Pleosporomycetidae</taxon>
        <taxon>Pleosporales</taxon>
        <taxon>Pleosporineae</taxon>
        <taxon>Didymellaceae</taxon>
        <taxon>Nothophoma</taxon>
    </lineage>
</organism>
<feature type="compositionally biased region" description="Acidic residues" evidence="1">
    <location>
        <begin position="302"/>
        <end position="320"/>
    </location>
</feature>
<proteinExistence type="predicted"/>
<dbReference type="InterPro" id="IPR005607">
    <property type="entry name" value="BSD_dom"/>
</dbReference>
<dbReference type="Pfam" id="PF03909">
    <property type="entry name" value="BSD"/>
    <property type="match status" value="1"/>
</dbReference>
<keyword evidence="4" id="KW-1185">Reference proteome</keyword>
<reference evidence="3 4" key="1">
    <citation type="submission" date="2024-02" db="EMBL/GenBank/DDBJ databases">
        <title>De novo assembly and annotation of 12 fungi associated with fruit tree decline syndrome in Ontario, Canada.</title>
        <authorList>
            <person name="Sulman M."/>
            <person name="Ellouze W."/>
            <person name="Ilyukhin E."/>
        </authorList>
    </citation>
    <scope>NUCLEOTIDE SEQUENCE [LARGE SCALE GENOMIC DNA]</scope>
    <source>
        <strain evidence="3 4">M97-236</strain>
    </source>
</reference>
<feature type="domain" description="BSD" evidence="2">
    <location>
        <begin position="234"/>
        <end position="286"/>
    </location>
</feature>
<evidence type="ECO:0000313" key="3">
    <source>
        <dbReference type="EMBL" id="KAL1596955.1"/>
    </source>
</evidence>
<name>A0ABR3QXR6_9PLEO</name>
<feature type="compositionally biased region" description="Acidic residues" evidence="1">
    <location>
        <begin position="411"/>
        <end position="422"/>
    </location>
</feature>
<dbReference type="InterPro" id="IPR051494">
    <property type="entry name" value="BSD_domain-containing"/>
</dbReference>
<dbReference type="InterPro" id="IPR035925">
    <property type="entry name" value="BSD_dom_sf"/>
</dbReference>
<dbReference type="EMBL" id="JAKIXB020000027">
    <property type="protein sequence ID" value="KAL1596955.1"/>
    <property type="molecule type" value="Genomic_DNA"/>
</dbReference>
<feature type="compositionally biased region" description="Polar residues" evidence="1">
    <location>
        <begin position="336"/>
        <end position="351"/>
    </location>
</feature>